<dbReference type="GO" id="GO:0006310">
    <property type="term" value="P:DNA recombination"/>
    <property type="evidence" value="ECO:0007669"/>
    <property type="project" value="UniProtKB-KW"/>
</dbReference>
<dbReference type="SUPFAM" id="SSF56349">
    <property type="entry name" value="DNA breaking-rejoining enzymes"/>
    <property type="match status" value="1"/>
</dbReference>
<evidence type="ECO:0000256" key="1">
    <source>
        <dbReference type="ARBA" id="ARBA00023172"/>
    </source>
</evidence>
<dbReference type="GO" id="GO:0015074">
    <property type="term" value="P:DNA integration"/>
    <property type="evidence" value="ECO:0007669"/>
    <property type="project" value="InterPro"/>
</dbReference>
<evidence type="ECO:0000259" key="2">
    <source>
        <dbReference type="PROSITE" id="PS51898"/>
    </source>
</evidence>
<feature type="domain" description="Tyr recombinase" evidence="2">
    <location>
        <begin position="33"/>
        <end position="205"/>
    </location>
</feature>
<dbReference type="EMBL" id="SMBZ01000071">
    <property type="protein sequence ID" value="TCV05647.1"/>
    <property type="molecule type" value="Genomic_DNA"/>
</dbReference>
<dbReference type="InterPro" id="IPR050090">
    <property type="entry name" value="Tyrosine_recombinase_XerCD"/>
</dbReference>
<evidence type="ECO:0000313" key="3">
    <source>
        <dbReference type="EMBL" id="TCV05647.1"/>
    </source>
</evidence>
<dbReference type="AlphaFoldDB" id="A0A4R3VIS6"/>
<gene>
    <name evidence="3" type="ORF">EDC17_10711</name>
</gene>
<dbReference type="OrthoDB" id="892893at2"/>
<reference evidence="3 4" key="1">
    <citation type="submission" date="2019-03" db="EMBL/GenBank/DDBJ databases">
        <title>Genomic Encyclopedia of Type Strains, Phase IV (KMG-IV): sequencing the most valuable type-strain genomes for metagenomic binning, comparative biology and taxonomic classification.</title>
        <authorList>
            <person name="Goeker M."/>
        </authorList>
    </citation>
    <scope>NUCLEOTIDE SEQUENCE [LARGE SCALE GENOMIC DNA]</scope>
    <source>
        <strain evidence="3 4">DSM 22362</strain>
    </source>
</reference>
<keyword evidence="1" id="KW-0233">DNA recombination</keyword>
<organism evidence="3 4">
    <name type="scientific">Sphingobacterium alimentarium</name>
    <dbReference type="NCBI Taxonomy" id="797292"/>
    <lineage>
        <taxon>Bacteria</taxon>
        <taxon>Pseudomonadati</taxon>
        <taxon>Bacteroidota</taxon>
        <taxon>Sphingobacteriia</taxon>
        <taxon>Sphingobacteriales</taxon>
        <taxon>Sphingobacteriaceae</taxon>
        <taxon>Sphingobacterium</taxon>
    </lineage>
</organism>
<comment type="caution">
    <text evidence="3">The sequence shown here is derived from an EMBL/GenBank/DDBJ whole genome shotgun (WGS) entry which is preliminary data.</text>
</comment>
<keyword evidence="4" id="KW-1185">Reference proteome</keyword>
<sequence length="210" mass="24679">MSVFRQYYNKLVTRRIIDESPFEFWTSVKELVTERNRLTIEEVRKLAETKLDWGNKQIRLAYLFSCFTGLRISDVRVISYDNIINGQLVFRPKKTPQKLVSIPILDDVYKIIEQIPKHPISNKIFWGLPSTSHAINIHLKEWAKIANLNNHRGITFHTSRHTFATIGLTYGIDLYTMKELLAHSKIEMTMVYGKIISQKKEEEILKFPRL</sequence>
<dbReference type="CDD" id="cd01185">
    <property type="entry name" value="INTN1_C_like"/>
    <property type="match status" value="1"/>
</dbReference>
<evidence type="ECO:0000313" key="4">
    <source>
        <dbReference type="Proteomes" id="UP000295197"/>
    </source>
</evidence>
<dbReference type="PANTHER" id="PTHR30349:SF64">
    <property type="entry name" value="PROPHAGE INTEGRASE INTD-RELATED"/>
    <property type="match status" value="1"/>
</dbReference>
<proteinExistence type="predicted"/>
<dbReference type="PANTHER" id="PTHR30349">
    <property type="entry name" value="PHAGE INTEGRASE-RELATED"/>
    <property type="match status" value="1"/>
</dbReference>
<accession>A0A4R3VIS6</accession>
<dbReference type="PROSITE" id="PS51898">
    <property type="entry name" value="TYR_RECOMBINASE"/>
    <property type="match status" value="1"/>
</dbReference>
<dbReference type="InterPro" id="IPR011010">
    <property type="entry name" value="DNA_brk_join_enz"/>
</dbReference>
<dbReference type="InterPro" id="IPR002104">
    <property type="entry name" value="Integrase_catalytic"/>
</dbReference>
<dbReference type="InterPro" id="IPR013762">
    <property type="entry name" value="Integrase-like_cat_sf"/>
</dbReference>
<dbReference type="GO" id="GO:0003677">
    <property type="term" value="F:DNA binding"/>
    <property type="evidence" value="ECO:0007669"/>
    <property type="project" value="InterPro"/>
</dbReference>
<name>A0A4R3VIS6_9SPHI</name>
<protein>
    <submittedName>
        <fullName evidence="3">Phage integrase family protein</fullName>
    </submittedName>
</protein>
<dbReference type="Pfam" id="PF00589">
    <property type="entry name" value="Phage_integrase"/>
    <property type="match status" value="1"/>
</dbReference>
<dbReference type="Proteomes" id="UP000295197">
    <property type="component" value="Unassembled WGS sequence"/>
</dbReference>
<dbReference type="Gene3D" id="1.10.443.10">
    <property type="entry name" value="Intergrase catalytic core"/>
    <property type="match status" value="1"/>
</dbReference>